<gene>
    <name evidence="1" type="ORF">CJD38_15605</name>
</gene>
<dbReference type="Proteomes" id="UP000244248">
    <property type="component" value="Unassembled WGS sequence"/>
</dbReference>
<dbReference type="EMBL" id="QANS01000006">
    <property type="protein sequence ID" value="PTU30365.1"/>
    <property type="molecule type" value="Genomic_DNA"/>
</dbReference>
<organism evidence="1 2">
    <name type="scientific">Stenotrophobium rhamnosiphilum</name>
    <dbReference type="NCBI Taxonomy" id="2029166"/>
    <lineage>
        <taxon>Bacteria</taxon>
        <taxon>Pseudomonadati</taxon>
        <taxon>Pseudomonadota</taxon>
        <taxon>Gammaproteobacteria</taxon>
        <taxon>Nevskiales</taxon>
        <taxon>Nevskiaceae</taxon>
        <taxon>Stenotrophobium</taxon>
    </lineage>
</organism>
<evidence type="ECO:0008006" key="3">
    <source>
        <dbReference type="Google" id="ProtNLM"/>
    </source>
</evidence>
<evidence type="ECO:0000313" key="1">
    <source>
        <dbReference type="EMBL" id="PTU30365.1"/>
    </source>
</evidence>
<sequence length="94" mass="9873">MRLKSLKTSLLILALALGQWLVVAHALEHPALAQDQACQICLHAQGLDSGAVQLTLPSLVLPVQHEKPVALPSTPIVRVAAAAPPIRGPPQILS</sequence>
<name>A0A2T5MCS1_9GAMM</name>
<dbReference type="AlphaFoldDB" id="A0A2T5MCS1"/>
<protein>
    <recommendedName>
        <fullName evidence="3">DUF2946 domain-containing protein</fullName>
    </recommendedName>
</protein>
<comment type="caution">
    <text evidence="1">The sequence shown here is derived from an EMBL/GenBank/DDBJ whole genome shotgun (WGS) entry which is preliminary data.</text>
</comment>
<dbReference type="RefSeq" id="WP_107941310.1">
    <property type="nucleotide sequence ID" value="NZ_QANS01000006.1"/>
</dbReference>
<proteinExistence type="predicted"/>
<keyword evidence="2" id="KW-1185">Reference proteome</keyword>
<dbReference type="OrthoDB" id="7069384at2"/>
<accession>A0A2T5MCS1</accession>
<evidence type="ECO:0000313" key="2">
    <source>
        <dbReference type="Proteomes" id="UP000244248"/>
    </source>
</evidence>
<reference evidence="1 2" key="1">
    <citation type="submission" date="2018-04" db="EMBL/GenBank/DDBJ databases">
        <title>Novel species isolated from glacier.</title>
        <authorList>
            <person name="Liu Q."/>
            <person name="Xin Y.-H."/>
        </authorList>
    </citation>
    <scope>NUCLEOTIDE SEQUENCE [LARGE SCALE GENOMIC DNA]</scope>
    <source>
        <strain evidence="1 2">GT1R17</strain>
    </source>
</reference>